<dbReference type="OrthoDB" id="269227at2759"/>
<feature type="domain" description="Glucose-methanol-choline oxidoreductase N-terminal" evidence="11">
    <location>
        <begin position="338"/>
        <end position="352"/>
    </location>
</feature>
<dbReference type="PIRSF" id="PIRSF000137">
    <property type="entry name" value="Alcohol_oxidase"/>
    <property type="match status" value="1"/>
</dbReference>
<evidence type="ECO:0000256" key="5">
    <source>
        <dbReference type="ARBA" id="ARBA00023002"/>
    </source>
</evidence>
<dbReference type="InterPro" id="IPR027424">
    <property type="entry name" value="Glucose_Oxidase_domain_2"/>
</dbReference>
<dbReference type="Pfam" id="PF05199">
    <property type="entry name" value="GMC_oxred_C"/>
    <property type="match status" value="1"/>
</dbReference>
<comment type="cofactor">
    <cofactor evidence="1 7">
        <name>FAD</name>
        <dbReference type="ChEBI" id="CHEBI:57692"/>
    </cofactor>
</comment>
<evidence type="ECO:0000259" key="10">
    <source>
        <dbReference type="PROSITE" id="PS00623"/>
    </source>
</evidence>
<evidence type="ECO:0000256" key="3">
    <source>
        <dbReference type="ARBA" id="ARBA00022630"/>
    </source>
</evidence>
<keyword evidence="5" id="KW-0560">Oxidoreductase</keyword>
<dbReference type="Pfam" id="PF00732">
    <property type="entry name" value="GMC_oxred_N"/>
    <property type="match status" value="1"/>
</dbReference>
<dbReference type="SUPFAM" id="SSF54373">
    <property type="entry name" value="FAD-linked reductases, C-terminal domain"/>
    <property type="match status" value="1"/>
</dbReference>
<evidence type="ECO:0000313" key="12">
    <source>
        <dbReference type="EMBL" id="CAH0033900.1"/>
    </source>
</evidence>
<gene>
    <name evidence="12" type="ORF">CRHIZ90672A_00006806</name>
</gene>
<keyword evidence="3 8" id="KW-0285">Flavoprotein</keyword>
<dbReference type="Gene3D" id="3.30.560.10">
    <property type="entry name" value="Glucose Oxidase, domain 3"/>
    <property type="match status" value="1"/>
</dbReference>
<accession>A0A9N9VX54</accession>
<evidence type="ECO:0000256" key="1">
    <source>
        <dbReference type="ARBA" id="ARBA00001974"/>
    </source>
</evidence>
<dbReference type="InterPro" id="IPR000172">
    <property type="entry name" value="GMC_OxRdtase_N"/>
</dbReference>
<evidence type="ECO:0000256" key="2">
    <source>
        <dbReference type="ARBA" id="ARBA00010790"/>
    </source>
</evidence>
<evidence type="ECO:0000259" key="11">
    <source>
        <dbReference type="PROSITE" id="PS00624"/>
    </source>
</evidence>
<dbReference type="PANTHER" id="PTHR11552:SF201">
    <property type="entry name" value="GLUCOSE-METHANOL-CHOLINE OXIDOREDUCTASE N-TERMINAL DOMAIN-CONTAINING PROTEIN"/>
    <property type="match status" value="1"/>
</dbReference>
<dbReference type="GO" id="GO:0050660">
    <property type="term" value="F:flavin adenine dinucleotide binding"/>
    <property type="evidence" value="ECO:0007669"/>
    <property type="project" value="InterPro"/>
</dbReference>
<name>A0A9N9VX54_9HYPO</name>
<evidence type="ECO:0000256" key="4">
    <source>
        <dbReference type="ARBA" id="ARBA00022827"/>
    </source>
</evidence>
<proteinExistence type="inferred from homology"/>
<comment type="caution">
    <text evidence="12">The sequence shown here is derived from an EMBL/GenBank/DDBJ whole genome shotgun (WGS) entry which is preliminary data.</text>
</comment>
<feature type="active site" description="Proton acceptor" evidence="6">
    <location>
        <position position="610"/>
    </location>
</feature>
<dbReference type="PANTHER" id="PTHR11552">
    <property type="entry name" value="GLUCOSE-METHANOL-CHOLINE GMC OXIDOREDUCTASE"/>
    <property type="match status" value="1"/>
</dbReference>
<feature type="compositionally biased region" description="Low complexity" evidence="9">
    <location>
        <begin position="23"/>
        <end position="34"/>
    </location>
</feature>
<dbReference type="Gene3D" id="3.50.50.60">
    <property type="entry name" value="FAD/NAD(P)-binding domain"/>
    <property type="match status" value="1"/>
</dbReference>
<dbReference type="InterPro" id="IPR012132">
    <property type="entry name" value="GMC_OxRdtase"/>
</dbReference>
<feature type="region of interest" description="Disordered" evidence="9">
    <location>
        <begin position="1"/>
        <end position="38"/>
    </location>
</feature>
<organism evidence="12 13">
    <name type="scientific">Clonostachys rhizophaga</name>
    <dbReference type="NCBI Taxonomy" id="160324"/>
    <lineage>
        <taxon>Eukaryota</taxon>
        <taxon>Fungi</taxon>
        <taxon>Dikarya</taxon>
        <taxon>Ascomycota</taxon>
        <taxon>Pezizomycotina</taxon>
        <taxon>Sordariomycetes</taxon>
        <taxon>Hypocreomycetidae</taxon>
        <taxon>Hypocreales</taxon>
        <taxon>Bionectriaceae</taxon>
        <taxon>Clonostachys</taxon>
    </lineage>
</organism>
<dbReference type="GO" id="GO:0016614">
    <property type="term" value="F:oxidoreductase activity, acting on CH-OH group of donors"/>
    <property type="evidence" value="ECO:0007669"/>
    <property type="project" value="InterPro"/>
</dbReference>
<sequence>MYKRQRSSPVQRHAASPLHAPDLSSSVQPSLRPSSCRRESSSLSSFQAHNPSILARAHNFVCQLGMAFDYVIAGGGLAGLVIANRLSENPSINVAVVEPGRDVRDDADVLNVDLAGVTYSPDLDWKFKSVAQPQLGDRVIDHPAGKALGGTTVINGLYYIRGNNAEYDAWERLGNPGWNWDTLLPYFIRSEQFAVPTKAQREAGMTYIAQYHGENGPLNTGHPFQVETGTFYDAARKTCEQLGFNLNLDMNGGNNRGFGSYPKTMDRDANVRESAARAYYEPIDHRRNLKVIHGAVKRIIFSIAGEGGKVVATGLEYTDDEGHLASVTATKEVIVSTGTYVSPLILEASGVGNPSILARNGIPTKVELPAVGEALQDQPLWVLMFQATPGLVGQVPFAAFATAEDIFKATTDSVDAATKEKLASWSEMIAKRLNGGVSAEALKQRFEIQHDVIFGKKSSVVEFEFFSVGSVIGIVFSPTLPFSWGSAHLNAAGEINNPTVDPNFLSIDYDKQVALEVGRIARKIMSTKPLSDLVGNLIVPGDAVLPENATDAQWAEFLTSSCMPASHTIGTCAMLPRELGGVVDPTLKVYGTANVRVVDASVIPHLVSGHTSAVVYALAEKAADLIKVSLATGG</sequence>
<feature type="binding site" evidence="7">
    <location>
        <position position="151"/>
    </location>
    <ligand>
        <name>FAD</name>
        <dbReference type="ChEBI" id="CHEBI:57692"/>
    </ligand>
</feature>
<dbReference type="PROSITE" id="PS00623">
    <property type="entry name" value="GMC_OXRED_1"/>
    <property type="match status" value="1"/>
</dbReference>
<dbReference type="SUPFAM" id="SSF51905">
    <property type="entry name" value="FAD/NAD(P)-binding domain"/>
    <property type="match status" value="1"/>
</dbReference>
<feature type="domain" description="Glucose-methanol-choline oxidoreductase N-terminal" evidence="10">
    <location>
        <begin position="145"/>
        <end position="168"/>
    </location>
</feature>
<dbReference type="Gene3D" id="4.10.450.10">
    <property type="entry name" value="Glucose Oxidase, domain 2"/>
    <property type="match status" value="1"/>
</dbReference>
<protein>
    <recommendedName>
        <fullName evidence="10 11">Glucose-methanol-choline oxidoreductase N-terminal domain-containing protein</fullName>
    </recommendedName>
</protein>
<evidence type="ECO:0000256" key="7">
    <source>
        <dbReference type="PIRSR" id="PIRSR000137-2"/>
    </source>
</evidence>
<dbReference type="InterPro" id="IPR036188">
    <property type="entry name" value="FAD/NAD-bd_sf"/>
</dbReference>
<keyword evidence="4 7" id="KW-0274">FAD</keyword>
<evidence type="ECO:0000256" key="6">
    <source>
        <dbReference type="PIRSR" id="PIRSR000137-1"/>
    </source>
</evidence>
<reference evidence="12" key="1">
    <citation type="submission" date="2021-10" db="EMBL/GenBank/DDBJ databases">
        <authorList>
            <person name="Piombo E."/>
        </authorList>
    </citation>
    <scope>NUCLEOTIDE SEQUENCE</scope>
</reference>
<feature type="binding site" evidence="7">
    <location>
        <position position="296"/>
    </location>
    <ligand>
        <name>FAD</name>
        <dbReference type="ChEBI" id="CHEBI:57692"/>
    </ligand>
</feature>
<evidence type="ECO:0000256" key="9">
    <source>
        <dbReference type="SAM" id="MobiDB-lite"/>
    </source>
</evidence>
<dbReference type="Proteomes" id="UP000696573">
    <property type="component" value="Unassembled WGS sequence"/>
</dbReference>
<evidence type="ECO:0000313" key="13">
    <source>
        <dbReference type="Proteomes" id="UP000696573"/>
    </source>
</evidence>
<keyword evidence="13" id="KW-1185">Reference proteome</keyword>
<dbReference type="PROSITE" id="PS00624">
    <property type="entry name" value="GMC_OXRED_2"/>
    <property type="match status" value="1"/>
</dbReference>
<feature type="active site" description="Proton donor" evidence="6">
    <location>
        <position position="567"/>
    </location>
</feature>
<dbReference type="InterPro" id="IPR007867">
    <property type="entry name" value="GMC_OxRtase_C"/>
</dbReference>
<comment type="similarity">
    <text evidence="2 8">Belongs to the GMC oxidoreductase family.</text>
</comment>
<dbReference type="AlphaFoldDB" id="A0A9N9VX54"/>
<evidence type="ECO:0000256" key="8">
    <source>
        <dbReference type="RuleBase" id="RU003968"/>
    </source>
</evidence>
<dbReference type="EMBL" id="CABFNQ020000748">
    <property type="protein sequence ID" value="CAH0033900.1"/>
    <property type="molecule type" value="Genomic_DNA"/>
</dbReference>